<dbReference type="InterPro" id="IPR037069">
    <property type="entry name" value="AcylCoA_DH/ox_N_sf"/>
</dbReference>
<dbReference type="InterPro" id="IPR046373">
    <property type="entry name" value="Acyl-CoA_Oxase/DH_mid-dom_sf"/>
</dbReference>
<keyword evidence="3" id="KW-0285">Flavoprotein</keyword>
<evidence type="ECO:0000313" key="9">
    <source>
        <dbReference type="Proteomes" id="UP000183180"/>
    </source>
</evidence>
<comment type="cofactor">
    <cofactor evidence="1">
        <name>FAD</name>
        <dbReference type="ChEBI" id="CHEBI:57692"/>
    </cofactor>
</comment>
<dbReference type="SUPFAM" id="SSF56645">
    <property type="entry name" value="Acyl-CoA dehydrogenase NM domain-like"/>
    <property type="match status" value="1"/>
</dbReference>
<evidence type="ECO:0000259" key="6">
    <source>
        <dbReference type="Pfam" id="PF00441"/>
    </source>
</evidence>
<dbReference type="Pfam" id="PF00441">
    <property type="entry name" value="Acyl-CoA_dh_1"/>
    <property type="match status" value="1"/>
</dbReference>
<dbReference type="SUPFAM" id="SSF47203">
    <property type="entry name" value="Acyl-CoA dehydrogenase C-terminal domain-like"/>
    <property type="match status" value="1"/>
</dbReference>
<evidence type="ECO:0000256" key="5">
    <source>
        <dbReference type="ARBA" id="ARBA00023002"/>
    </source>
</evidence>
<dbReference type="Proteomes" id="UP000183180">
    <property type="component" value="Unassembled WGS sequence"/>
</dbReference>
<name>A0A1H2KCW3_9ACTN</name>
<reference evidence="8 9" key="1">
    <citation type="submission" date="2016-10" db="EMBL/GenBank/DDBJ databases">
        <authorList>
            <person name="de Groot N.N."/>
        </authorList>
    </citation>
    <scope>NUCLEOTIDE SEQUENCE [LARGE SCALE GENOMIC DNA]</scope>
    <source>
        <strain evidence="8 9">DSM 44215</strain>
    </source>
</reference>
<dbReference type="Gene3D" id="1.10.540.10">
    <property type="entry name" value="Acyl-CoA dehydrogenase/oxidase, N-terminal domain"/>
    <property type="match status" value="1"/>
</dbReference>
<dbReference type="InterPro" id="IPR013786">
    <property type="entry name" value="AcylCoA_DH/ox_N"/>
</dbReference>
<dbReference type="AlphaFoldDB" id="A0A1H2KCW3"/>
<evidence type="ECO:0000256" key="1">
    <source>
        <dbReference type="ARBA" id="ARBA00001974"/>
    </source>
</evidence>
<gene>
    <name evidence="8" type="ORF">SAMN04488548_1343113</name>
</gene>
<dbReference type="PANTHER" id="PTHR43884">
    <property type="entry name" value="ACYL-COA DEHYDROGENASE"/>
    <property type="match status" value="1"/>
</dbReference>
<dbReference type="GO" id="GO:0003995">
    <property type="term" value="F:acyl-CoA dehydrogenase activity"/>
    <property type="evidence" value="ECO:0007669"/>
    <property type="project" value="TreeGrafter"/>
</dbReference>
<dbReference type="InterPro" id="IPR009100">
    <property type="entry name" value="AcylCoA_DH/oxidase_NM_dom_sf"/>
</dbReference>
<dbReference type="EMBL" id="FNLM01000034">
    <property type="protein sequence ID" value="SDU66550.1"/>
    <property type="molecule type" value="Genomic_DNA"/>
</dbReference>
<evidence type="ECO:0000256" key="3">
    <source>
        <dbReference type="ARBA" id="ARBA00022630"/>
    </source>
</evidence>
<keyword evidence="4" id="KW-0274">FAD</keyword>
<dbReference type="PANTHER" id="PTHR43884:SF20">
    <property type="entry name" value="ACYL-COA DEHYDROGENASE FADE28"/>
    <property type="match status" value="1"/>
</dbReference>
<dbReference type="Pfam" id="PF02771">
    <property type="entry name" value="Acyl-CoA_dh_N"/>
    <property type="match status" value="1"/>
</dbReference>
<comment type="similarity">
    <text evidence="2">Belongs to the acyl-CoA dehydrogenase family.</text>
</comment>
<dbReference type="RefSeq" id="WP_074851816.1">
    <property type="nucleotide sequence ID" value="NZ_FNLM01000034.1"/>
</dbReference>
<feature type="domain" description="Acyl-CoA dehydrogenase/oxidase C-terminal" evidence="6">
    <location>
        <begin position="229"/>
        <end position="348"/>
    </location>
</feature>
<evidence type="ECO:0000313" key="8">
    <source>
        <dbReference type="EMBL" id="SDU66550.1"/>
    </source>
</evidence>
<dbReference type="Gene3D" id="2.40.110.10">
    <property type="entry name" value="Butyryl-CoA Dehydrogenase, subunit A, domain 2"/>
    <property type="match status" value="1"/>
</dbReference>
<evidence type="ECO:0000259" key="7">
    <source>
        <dbReference type="Pfam" id="PF02771"/>
    </source>
</evidence>
<dbReference type="InterPro" id="IPR036250">
    <property type="entry name" value="AcylCo_DH-like_C"/>
</dbReference>
<proteinExistence type="inferred from homology"/>
<evidence type="ECO:0000256" key="2">
    <source>
        <dbReference type="ARBA" id="ARBA00009347"/>
    </source>
</evidence>
<dbReference type="STRING" id="158898.SAMN04488548_1343113"/>
<dbReference type="InterPro" id="IPR009075">
    <property type="entry name" value="AcylCo_DH/oxidase_C"/>
</dbReference>
<sequence>MDFELSEEQGMLRDTVREVLTKTYDVETLRKVTDTDLGWSEKVWKSLAEIGILGLTFPESEGGMDAGPVEFTSVMTELGRALAPEPYLDSVLVPGSLLEAADDATRAELRGGLASGELLMAFAHNEPGDRWPVAAVATSATADGVLNGTKTLVGHGDCAHKLIVSARVADEVGLFLIDADAEGVVRTAYRTHDRRRGAEFTFNDAKATRLGSGDASELIANAEIGIQTALCAEAQGAMERSLELTVEYLKSRKQFGVPLATFQALTHRAADMYVQLELARSLVLYATTALADGIADAAIASRVKLQTVRSARLIGQEAIQMHGGIGMTAEYPIAHYVSRLTAISHTLGDADAHVTKLSKDLASYDMLSVG</sequence>
<evidence type="ECO:0000256" key="4">
    <source>
        <dbReference type="ARBA" id="ARBA00022827"/>
    </source>
</evidence>
<accession>A0A1H2KCW3</accession>
<protein>
    <recommendedName>
        <fullName evidence="10">Acyl-CoA dehydrogenase</fullName>
    </recommendedName>
</protein>
<dbReference type="CDD" id="cd00567">
    <property type="entry name" value="ACAD"/>
    <property type="match status" value="1"/>
</dbReference>
<dbReference type="OrthoDB" id="7328575at2"/>
<dbReference type="Gene3D" id="1.20.140.10">
    <property type="entry name" value="Butyryl-CoA Dehydrogenase, subunit A, domain 3"/>
    <property type="match status" value="1"/>
</dbReference>
<feature type="domain" description="Acyl-CoA dehydrogenase/oxidase N-terminal" evidence="7">
    <location>
        <begin position="6"/>
        <end position="117"/>
    </location>
</feature>
<evidence type="ECO:0008006" key="10">
    <source>
        <dbReference type="Google" id="ProtNLM"/>
    </source>
</evidence>
<organism evidence="8 9">
    <name type="scientific">Gordonia westfalica</name>
    <dbReference type="NCBI Taxonomy" id="158898"/>
    <lineage>
        <taxon>Bacteria</taxon>
        <taxon>Bacillati</taxon>
        <taxon>Actinomycetota</taxon>
        <taxon>Actinomycetes</taxon>
        <taxon>Mycobacteriales</taxon>
        <taxon>Gordoniaceae</taxon>
        <taxon>Gordonia</taxon>
    </lineage>
</organism>
<dbReference type="GO" id="GO:0050660">
    <property type="term" value="F:flavin adenine dinucleotide binding"/>
    <property type="evidence" value="ECO:0007669"/>
    <property type="project" value="InterPro"/>
</dbReference>
<keyword evidence="5" id="KW-0560">Oxidoreductase</keyword>